<evidence type="ECO:0008006" key="4">
    <source>
        <dbReference type="Google" id="ProtNLM"/>
    </source>
</evidence>
<reference evidence="2 3" key="1">
    <citation type="submission" date="2024-08" db="EMBL/GenBank/DDBJ databases">
        <title>Draft Genome Sequence of Legionella lytica strain DSB2004, Isolated From a Fire Sprinkler System.</title>
        <authorList>
            <person name="Everhart A.D."/>
            <person name="Kidane D.T."/>
            <person name="Farone A.L."/>
            <person name="Farone M.B."/>
        </authorList>
    </citation>
    <scope>NUCLEOTIDE SEQUENCE [LARGE SCALE GENOMIC DNA]</scope>
    <source>
        <strain evidence="2 3">DSB2004</strain>
    </source>
</reference>
<sequence>MNFIIKSSVVTLLGVLSMTQVQAKINNAPEPYTPWHINASMGLQSTLDAEAHHGESAIGRLSFEYMPIQYLGVELGIQSGNAMRFTADKETIDTLGGVGIEGRIKPMIDVLLTVKSPNISSALPLYATAKAGVAYRQLQLDRESINDVSQTKPEFQAGLGYRANSHLEITLTYQYLCGGNPKIRANPLTESGHISNIPIQRALLLGLTYTLG</sequence>
<dbReference type="InterPro" id="IPR011250">
    <property type="entry name" value="OMP/PagP_B-barrel"/>
</dbReference>
<accession>A0ABW8DBN2</accession>
<organism evidence="2 3">
    <name type="scientific">Legionella lytica</name>
    <dbReference type="NCBI Taxonomy" id="96232"/>
    <lineage>
        <taxon>Bacteria</taxon>
        <taxon>Pseudomonadati</taxon>
        <taxon>Pseudomonadota</taxon>
        <taxon>Gammaproteobacteria</taxon>
        <taxon>Legionellales</taxon>
        <taxon>Legionellaceae</taxon>
        <taxon>Legionella</taxon>
    </lineage>
</organism>
<feature type="chain" id="PRO_5045105647" description="Outer membrane protein beta-barrel domain-containing protein" evidence="1">
    <location>
        <begin position="24"/>
        <end position="212"/>
    </location>
</feature>
<protein>
    <recommendedName>
        <fullName evidence="4">Outer membrane protein beta-barrel domain-containing protein</fullName>
    </recommendedName>
</protein>
<keyword evidence="3" id="KW-1185">Reference proteome</keyword>
<gene>
    <name evidence="2" type="ORF">ACD661_16290</name>
</gene>
<evidence type="ECO:0000313" key="3">
    <source>
        <dbReference type="Proteomes" id="UP001615550"/>
    </source>
</evidence>
<dbReference type="RefSeq" id="WP_400188905.1">
    <property type="nucleotide sequence ID" value="NZ_JBGORX010000013.1"/>
</dbReference>
<proteinExistence type="predicted"/>
<keyword evidence="1" id="KW-0732">Signal</keyword>
<name>A0ABW8DBN2_9GAMM</name>
<dbReference type="SUPFAM" id="SSF56925">
    <property type="entry name" value="OMPA-like"/>
    <property type="match status" value="1"/>
</dbReference>
<dbReference type="EMBL" id="JBGORX010000013">
    <property type="protein sequence ID" value="MFJ1270118.1"/>
    <property type="molecule type" value="Genomic_DNA"/>
</dbReference>
<dbReference type="Gene3D" id="2.40.160.20">
    <property type="match status" value="1"/>
</dbReference>
<dbReference type="Proteomes" id="UP001615550">
    <property type="component" value="Unassembled WGS sequence"/>
</dbReference>
<evidence type="ECO:0000256" key="1">
    <source>
        <dbReference type="SAM" id="SignalP"/>
    </source>
</evidence>
<evidence type="ECO:0000313" key="2">
    <source>
        <dbReference type="EMBL" id="MFJ1270118.1"/>
    </source>
</evidence>
<comment type="caution">
    <text evidence="2">The sequence shown here is derived from an EMBL/GenBank/DDBJ whole genome shotgun (WGS) entry which is preliminary data.</text>
</comment>
<feature type="signal peptide" evidence="1">
    <location>
        <begin position="1"/>
        <end position="23"/>
    </location>
</feature>